<dbReference type="InterPro" id="IPR003386">
    <property type="entry name" value="LACT/PDAT_acylTrfase"/>
</dbReference>
<accession>A0A2S5B0Z4</accession>
<dbReference type="Proteomes" id="UP000237144">
    <property type="component" value="Unassembled WGS sequence"/>
</dbReference>
<name>A0A2S5B0Z4_9BASI</name>
<dbReference type="GO" id="GO:0006629">
    <property type="term" value="P:lipid metabolic process"/>
    <property type="evidence" value="ECO:0007669"/>
    <property type="project" value="InterPro"/>
</dbReference>
<dbReference type="Pfam" id="PF02450">
    <property type="entry name" value="LCAT"/>
    <property type="match status" value="1"/>
</dbReference>
<organism evidence="2 3">
    <name type="scientific">Rhodotorula taiwanensis</name>
    <dbReference type="NCBI Taxonomy" id="741276"/>
    <lineage>
        <taxon>Eukaryota</taxon>
        <taxon>Fungi</taxon>
        <taxon>Dikarya</taxon>
        <taxon>Basidiomycota</taxon>
        <taxon>Pucciniomycotina</taxon>
        <taxon>Microbotryomycetes</taxon>
        <taxon>Sporidiobolales</taxon>
        <taxon>Sporidiobolaceae</taxon>
        <taxon>Rhodotorula</taxon>
    </lineage>
</organism>
<evidence type="ECO:0008006" key="4">
    <source>
        <dbReference type="Google" id="ProtNLM"/>
    </source>
</evidence>
<feature type="compositionally biased region" description="Low complexity" evidence="1">
    <location>
        <begin position="11"/>
        <end position="38"/>
    </location>
</feature>
<comment type="caution">
    <text evidence="2">The sequence shown here is derived from an EMBL/GenBank/DDBJ whole genome shotgun (WGS) entry which is preliminary data.</text>
</comment>
<protein>
    <recommendedName>
        <fullName evidence="4">Phospholipid:diacylglycerol acyltransferase</fullName>
    </recommendedName>
</protein>
<gene>
    <name evidence="2" type="ORF">BMF94_6621</name>
</gene>
<evidence type="ECO:0000256" key="1">
    <source>
        <dbReference type="SAM" id="MobiDB-lite"/>
    </source>
</evidence>
<reference evidence="2 3" key="1">
    <citation type="journal article" date="2018" name="Front. Microbiol.">
        <title>Prospects for Fungal Bioremediation of Acidic Radioactive Waste Sites: Characterization and Genome Sequence of Rhodotorula taiwanensis MD1149.</title>
        <authorList>
            <person name="Tkavc R."/>
            <person name="Matrosova V.Y."/>
            <person name="Grichenko O.E."/>
            <person name="Gostincar C."/>
            <person name="Volpe R.P."/>
            <person name="Klimenkova P."/>
            <person name="Gaidamakova E.K."/>
            <person name="Zhou C.E."/>
            <person name="Stewart B.J."/>
            <person name="Lyman M.G."/>
            <person name="Malfatti S.A."/>
            <person name="Rubinfeld B."/>
            <person name="Courtot M."/>
            <person name="Singh J."/>
            <person name="Dalgard C.L."/>
            <person name="Hamilton T."/>
            <person name="Frey K.G."/>
            <person name="Gunde-Cimerman N."/>
            <person name="Dugan L."/>
            <person name="Daly M.J."/>
        </authorList>
    </citation>
    <scope>NUCLEOTIDE SEQUENCE [LARGE SCALE GENOMIC DNA]</scope>
    <source>
        <strain evidence="2 3">MD1149</strain>
    </source>
</reference>
<feature type="region of interest" description="Disordered" evidence="1">
    <location>
        <begin position="1"/>
        <end position="72"/>
    </location>
</feature>
<dbReference type="GO" id="GO:0008374">
    <property type="term" value="F:O-acyltransferase activity"/>
    <property type="evidence" value="ECO:0007669"/>
    <property type="project" value="InterPro"/>
</dbReference>
<dbReference type="AlphaFoldDB" id="A0A2S5B0Z4"/>
<dbReference type="EMBL" id="PJQD01000122">
    <property type="protein sequence ID" value="POY70341.1"/>
    <property type="molecule type" value="Genomic_DNA"/>
</dbReference>
<keyword evidence="3" id="KW-1185">Reference proteome</keyword>
<dbReference type="SUPFAM" id="SSF53474">
    <property type="entry name" value="alpha/beta-Hydrolases"/>
    <property type="match status" value="1"/>
</dbReference>
<proteinExistence type="predicted"/>
<dbReference type="InterPro" id="IPR029058">
    <property type="entry name" value="AB_hydrolase_fold"/>
</dbReference>
<evidence type="ECO:0000313" key="3">
    <source>
        <dbReference type="Proteomes" id="UP000237144"/>
    </source>
</evidence>
<dbReference type="STRING" id="741276.A0A2S5B0Z4"/>
<dbReference type="PANTHER" id="PTHR11440">
    <property type="entry name" value="LECITHIN-CHOLESTEROL ACYLTRANSFERASE-RELATED"/>
    <property type="match status" value="1"/>
</dbReference>
<evidence type="ECO:0000313" key="2">
    <source>
        <dbReference type="EMBL" id="POY70341.1"/>
    </source>
</evidence>
<sequence length="764" mass="84642">MSSIRQRTTRRSAAARAAEEAQPAVAAETPPTTTSVAAPRERSTSDAGSPTKRHLPLTERRKGKNGAADPQLQVTLDEATGRVTLDAPKTPFHELDLSESFLAALHDPPFEPKQTWRKKRRPYFILGGLVGLLARRVPSSSSCGTLTGSRPCSWFLTSGDPLGSMQNFDLDAFTSWDIQSLLADMPSLGNLNLTELVAPGREWLNSRVSPFEVGQDAKNRGLTKKHAVVLVPGIISSGLESWSTAPDAAPFFRSRIWAGTTMVKALIKNKDAWVRAISLDPFTGLDPKGYKVRAAQGLDAASAFMPGYWIWQKVIENLAVLDYDHNDLTLASYDWRLSFYNLEVRDRYFSRLKSTIEFNLAINEKKTVLVSHSMARVDRWVEAPEFGAGGTGWVERHIEGWVNVAGTMLGVPKAMAALLSGEMRDTVEINQAAVYLLERFFSRSERAKLFRTWAGSASMMLKGGDDVWGTSEGAPDDFNNSTLTGGNLYYFRPESHINTSEVTEESMHPNLTLSDSLGFILQKVPPAYQQMLATNYSLGIERDENQLKRNNHDHTKWSNPLEVQLPLAPSMKIYCLYGTGKETERAYFYQQGGYEHDESPTVNMHSSNQLEEQGVCFEPNCTDTTPRAPLDMPLQRRVWIDNSVTLDEQAVPRVRSGVVFNDGDGTVSTLSLGAMCVEGWKRPLYNPAGIEVVTHEILHSPLAFDPRGGPTTADHVDILGSSELNDAILEVVAGEGQNVKEQFYSEIREIARRIKWDGDGTTPL</sequence>
<dbReference type="Gene3D" id="3.40.50.1820">
    <property type="entry name" value="alpha/beta hydrolase"/>
    <property type="match status" value="1"/>
</dbReference>
<dbReference type="OrthoDB" id="190846at2759"/>